<dbReference type="GO" id="GO:0005886">
    <property type="term" value="C:plasma membrane"/>
    <property type="evidence" value="ECO:0007669"/>
    <property type="project" value="TreeGrafter"/>
</dbReference>
<evidence type="ECO:0000256" key="1">
    <source>
        <dbReference type="ARBA" id="ARBA00004141"/>
    </source>
</evidence>
<proteinExistence type="inferred from homology"/>
<comment type="subcellular location">
    <subcellularLocation>
        <location evidence="1">Membrane</location>
        <topology evidence="1">Multi-pass membrane protein</topology>
    </subcellularLocation>
</comment>
<keyword evidence="4" id="KW-1133">Transmembrane helix</keyword>
<dbReference type="AlphaFoldDB" id="A0A1D1VW61"/>
<dbReference type="GO" id="GO:0005119">
    <property type="term" value="F:smoothened binding"/>
    <property type="evidence" value="ECO:0007669"/>
    <property type="project" value="TreeGrafter"/>
</dbReference>
<accession>A0A1D1VW61</accession>
<evidence type="ECO:0008006" key="9">
    <source>
        <dbReference type="Google" id="ProtNLM"/>
    </source>
</evidence>
<feature type="non-terminal residue" evidence="7">
    <location>
        <position position="288"/>
    </location>
</feature>
<evidence type="ECO:0000256" key="4">
    <source>
        <dbReference type="ARBA" id="ARBA00022989"/>
    </source>
</evidence>
<evidence type="ECO:0000256" key="2">
    <source>
        <dbReference type="ARBA" id="ARBA00005585"/>
    </source>
</evidence>
<dbReference type="EMBL" id="BDGG01000012">
    <property type="protein sequence ID" value="GAV05166.1"/>
    <property type="molecule type" value="Genomic_DNA"/>
</dbReference>
<protein>
    <recommendedName>
        <fullName evidence="9">SSD domain-containing protein</fullName>
    </recommendedName>
</protein>
<reference evidence="7 8" key="1">
    <citation type="journal article" date="2016" name="Nat. Commun.">
        <title>Extremotolerant tardigrade genome and improved radiotolerance of human cultured cells by tardigrade-unique protein.</title>
        <authorList>
            <person name="Hashimoto T."/>
            <person name="Horikawa D.D."/>
            <person name="Saito Y."/>
            <person name="Kuwahara H."/>
            <person name="Kozuka-Hata H."/>
            <person name="Shin-I T."/>
            <person name="Minakuchi Y."/>
            <person name="Ohishi K."/>
            <person name="Motoyama A."/>
            <person name="Aizu T."/>
            <person name="Enomoto A."/>
            <person name="Kondo K."/>
            <person name="Tanaka S."/>
            <person name="Hara Y."/>
            <person name="Koshikawa S."/>
            <person name="Sagara H."/>
            <person name="Miura T."/>
            <person name="Yokobori S."/>
            <person name="Miyagawa K."/>
            <person name="Suzuki Y."/>
            <person name="Kubo T."/>
            <person name="Oyama M."/>
            <person name="Kohara Y."/>
            <person name="Fujiyama A."/>
            <person name="Arakawa K."/>
            <person name="Katayama T."/>
            <person name="Toyoda A."/>
            <person name="Kunieda T."/>
        </authorList>
    </citation>
    <scope>NUCLEOTIDE SEQUENCE [LARGE SCALE GENOMIC DNA]</scope>
    <source>
        <strain evidence="7 8">YOKOZUNA-1</strain>
    </source>
</reference>
<evidence type="ECO:0000313" key="8">
    <source>
        <dbReference type="Proteomes" id="UP000186922"/>
    </source>
</evidence>
<dbReference type="Proteomes" id="UP000186922">
    <property type="component" value="Unassembled WGS sequence"/>
</dbReference>
<evidence type="ECO:0000256" key="3">
    <source>
        <dbReference type="ARBA" id="ARBA00022692"/>
    </source>
</evidence>
<gene>
    <name evidence="7" type="primary">RvY_15338-1</name>
    <name evidence="7" type="synonym">RvY_15338.1</name>
    <name evidence="7" type="ORF">RvY_15338</name>
</gene>
<evidence type="ECO:0000256" key="6">
    <source>
        <dbReference type="ARBA" id="ARBA00023180"/>
    </source>
</evidence>
<dbReference type="PANTHER" id="PTHR46022">
    <property type="entry name" value="PROTEIN PATCHED"/>
    <property type="match status" value="1"/>
</dbReference>
<dbReference type="GO" id="GO:0008158">
    <property type="term" value="F:hedgehog receptor activity"/>
    <property type="evidence" value="ECO:0007669"/>
    <property type="project" value="TreeGrafter"/>
</dbReference>
<keyword evidence="8" id="KW-1185">Reference proteome</keyword>
<keyword evidence="6" id="KW-0325">Glycoprotein</keyword>
<keyword evidence="5" id="KW-0472">Membrane</keyword>
<dbReference type="GO" id="GO:0045879">
    <property type="term" value="P:negative regulation of smoothened signaling pathway"/>
    <property type="evidence" value="ECO:0007669"/>
    <property type="project" value="TreeGrafter"/>
</dbReference>
<comment type="similarity">
    <text evidence="2">Belongs to the patched family.</text>
</comment>
<dbReference type="OrthoDB" id="5873834at2759"/>
<organism evidence="7 8">
    <name type="scientific">Ramazzottius varieornatus</name>
    <name type="common">Water bear</name>
    <name type="synonym">Tardigrade</name>
    <dbReference type="NCBI Taxonomy" id="947166"/>
    <lineage>
        <taxon>Eukaryota</taxon>
        <taxon>Metazoa</taxon>
        <taxon>Ecdysozoa</taxon>
        <taxon>Tardigrada</taxon>
        <taxon>Eutardigrada</taxon>
        <taxon>Parachela</taxon>
        <taxon>Hypsibioidea</taxon>
        <taxon>Ramazzottiidae</taxon>
        <taxon>Ramazzottius</taxon>
    </lineage>
</organism>
<evidence type="ECO:0000256" key="5">
    <source>
        <dbReference type="ARBA" id="ARBA00023136"/>
    </source>
</evidence>
<sequence>MSGTLPFPHFTDLDEETTRPGSLINFPESLYSLSTAENVEEPRAEELDILEDLRRAEIDPDVALRLIAKGKARGSRVALWIRSVIQSAFFSWGTFIQRHAAKILVLGILILAFSCYNLKNIVLETRLDKLWVEEGGRLEEERGYVQEIHGSEVGATPLVILQTPTANASSVLTAEALLLHLKIALLATEVEVEIFKNTWTLRDICHKAAFPTFDERISGTFSDALEHLYPCSIISPLDCFWEGAKLLGPPNAVLIPASTRSGHNGWSVGSEEWSKTDQQGRLLHICIM</sequence>
<evidence type="ECO:0000313" key="7">
    <source>
        <dbReference type="EMBL" id="GAV05166.1"/>
    </source>
</evidence>
<keyword evidence="3" id="KW-0812">Transmembrane</keyword>
<dbReference type="GO" id="GO:0097108">
    <property type="term" value="F:hedgehog family protein binding"/>
    <property type="evidence" value="ECO:0007669"/>
    <property type="project" value="TreeGrafter"/>
</dbReference>
<name>A0A1D1VW61_RAMVA</name>
<dbReference type="PANTHER" id="PTHR46022:SF1">
    <property type="entry name" value="PROTEIN PATCHED"/>
    <property type="match status" value="1"/>
</dbReference>
<dbReference type="STRING" id="947166.A0A1D1VW61"/>
<comment type="caution">
    <text evidence="7">The sequence shown here is derived from an EMBL/GenBank/DDBJ whole genome shotgun (WGS) entry which is preliminary data.</text>
</comment>